<evidence type="ECO:0008006" key="3">
    <source>
        <dbReference type="Google" id="ProtNLM"/>
    </source>
</evidence>
<dbReference type="PATRIC" id="fig|270351.6.peg.1083"/>
<dbReference type="RefSeq" id="WP_048465057.1">
    <property type="nucleotide sequence ID" value="NZ_LABX01000135.1"/>
</dbReference>
<dbReference type="OrthoDB" id="9797300at2"/>
<dbReference type="EMBL" id="LABX01000135">
    <property type="protein sequence ID" value="KMO32489.1"/>
    <property type="molecule type" value="Genomic_DNA"/>
</dbReference>
<accession>A0A0J6SFM0</accession>
<sequence>MADTHPVILGPDGRPVRREVLTQDVAGPTLSGVRSVLAGYPSDGLTPGRVATILREADQGLPERYLELAELVEERDLHYVGVLGTRKRSVAQLPIQVDAASDDPLDVQKADTIRSWLQRDELHEELFDILDAIGKGVSYTEIIWDTSAGQWEPRRLEWRDPRWFVFDRIDGRTPLLRTEMGDVPLDPAKFIHARISAKSGLPIRSGLARLAAWGWMFKTFVLRDWAIFTQTYGQPIRVGKYEPNATEPEKDVLFNAVANIAGDCAAIIPASMTIEFVEMKSAATNATLYRERADWLDQQISKGVLGQTATTDAIAGGHAVGQEHRQVQEDIERADARSLSAVLNRDLIRPWIDLQFGPGGPYPRLRIGREDTKDITATATALKDLVPMGLRVQVSDVRDMLGFPDPDKGADVLTAPAAAPLPAIPGLPGAPPALPAPGISPALQAAFNAAIKGAVAPPRDAVDVGIDAILADEGWERMVAPMIAGLDHKLAGAASLAEVEDILARHLAGMDVTTLAETLARAAFSARLAGETNQPLSDRA</sequence>
<dbReference type="Pfam" id="PF06074">
    <property type="entry name" value="Portal_Mu"/>
    <property type="match status" value="1"/>
</dbReference>
<comment type="caution">
    <text evidence="1">The sequence shown here is derived from an EMBL/GenBank/DDBJ whole genome shotgun (WGS) entry which is preliminary data.</text>
</comment>
<evidence type="ECO:0000313" key="1">
    <source>
        <dbReference type="EMBL" id="KMO32489.1"/>
    </source>
</evidence>
<dbReference type="Proteomes" id="UP000035929">
    <property type="component" value="Unassembled WGS sequence"/>
</dbReference>
<dbReference type="AlphaFoldDB" id="A0A0J6SFM0"/>
<evidence type="ECO:0000313" key="2">
    <source>
        <dbReference type="Proteomes" id="UP000035929"/>
    </source>
</evidence>
<name>A0A0J6SFM0_9HYPH</name>
<organism evidence="1 2">
    <name type="scientific">Methylobacterium aquaticum</name>
    <dbReference type="NCBI Taxonomy" id="270351"/>
    <lineage>
        <taxon>Bacteria</taxon>
        <taxon>Pseudomonadati</taxon>
        <taxon>Pseudomonadota</taxon>
        <taxon>Alphaproteobacteria</taxon>
        <taxon>Hyphomicrobiales</taxon>
        <taxon>Methylobacteriaceae</taxon>
        <taxon>Methylobacterium</taxon>
    </lineage>
</organism>
<protein>
    <recommendedName>
        <fullName evidence="3">DUF935 domain-containing protein</fullName>
    </recommendedName>
</protein>
<proteinExistence type="predicted"/>
<dbReference type="InterPro" id="IPR009279">
    <property type="entry name" value="Portal_Mu"/>
</dbReference>
<gene>
    <name evidence="1" type="ORF">VP06_17540</name>
</gene>
<reference evidence="1 2" key="1">
    <citation type="submission" date="2015-03" db="EMBL/GenBank/DDBJ databases">
        <title>Genome sequencing of Methylobacterium aquaticum DSM16371 type strain.</title>
        <authorList>
            <person name="Chaudhry V."/>
            <person name="Patil P.B."/>
        </authorList>
    </citation>
    <scope>NUCLEOTIDE SEQUENCE [LARGE SCALE GENOMIC DNA]</scope>
    <source>
        <strain evidence="1 2">DSM 16371</strain>
    </source>
</reference>